<reference evidence="3 4" key="1">
    <citation type="submission" date="2022-12" db="EMBL/GenBank/DDBJ databases">
        <title>Chromosome-level genome of Tegillarca granosa.</title>
        <authorList>
            <person name="Kim J."/>
        </authorList>
    </citation>
    <scope>NUCLEOTIDE SEQUENCE [LARGE SCALE GENOMIC DNA]</scope>
    <source>
        <strain evidence="3">Teg-2019</strain>
        <tissue evidence="3">Adductor muscle</tissue>
    </source>
</reference>
<gene>
    <name evidence="3" type="ORF">KUTeg_024778</name>
</gene>
<evidence type="ECO:0008006" key="5">
    <source>
        <dbReference type="Google" id="ProtNLM"/>
    </source>
</evidence>
<name>A0ABQ9E2Z6_TEGGR</name>
<comment type="caution">
    <text evidence="3">The sequence shown here is derived from an EMBL/GenBank/DDBJ whole genome shotgun (WGS) entry which is preliminary data.</text>
</comment>
<proteinExistence type="predicted"/>
<feature type="compositionally biased region" description="Pro residues" evidence="1">
    <location>
        <begin position="1"/>
        <end position="11"/>
    </location>
</feature>
<keyword evidence="2" id="KW-1133">Transmembrane helix</keyword>
<dbReference type="InterPro" id="IPR040350">
    <property type="entry name" value="TMEM272"/>
</dbReference>
<feature type="transmembrane region" description="Helical" evidence="2">
    <location>
        <begin position="166"/>
        <end position="186"/>
    </location>
</feature>
<dbReference type="PANTHER" id="PTHR33444:SF2">
    <property type="entry name" value="MARVEL DOMAIN-CONTAINING PROTEIN"/>
    <property type="match status" value="1"/>
</dbReference>
<keyword evidence="2" id="KW-0812">Transmembrane</keyword>
<evidence type="ECO:0000256" key="2">
    <source>
        <dbReference type="SAM" id="Phobius"/>
    </source>
</evidence>
<evidence type="ECO:0000313" key="3">
    <source>
        <dbReference type="EMBL" id="KAJ8298247.1"/>
    </source>
</evidence>
<keyword evidence="4" id="KW-1185">Reference proteome</keyword>
<accession>A0ABQ9E2Z6</accession>
<evidence type="ECO:0000256" key="1">
    <source>
        <dbReference type="SAM" id="MobiDB-lite"/>
    </source>
</evidence>
<dbReference type="Proteomes" id="UP001217089">
    <property type="component" value="Unassembled WGS sequence"/>
</dbReference>
<feature type="transmembrane region" description="Helical" evidence="2">
    <location>
        <begin position="110"/>
        <end position="133"/>
    </location>
</feature>
<sequence>MAEKSGPPPDYQPNYETPVNSGQPPPAYTDPSSVIRSDPPPSYESLFGRVKAAKQNSDSKVSCVKAVTGIILGTVGCTICLGVFLAIPISMIVIGAIYLHDCPAERYIPIYLIVAGCFGLVKNLSSLGNVWVYRTHGNWVADPVTSSIYCHPTCYYFAFWMITSTYILLGAMCCCICIGGIIAACCA</sequence>
<protein>
    <recommendedName>
        <fullName evidence="5">Transmembrane protein</fullName>
    </recommendedName>
</protein>
<feature type="transmembrane region" description="Helical" evidence="2">
    <location>
        <begin position="70"/>
        <end position="98"/>
    </location>
</feature>
<keyword evidence="2" id="KW-0472">Membrane</keyword>
<evidence type="ECO:0000313" key="4">
    <source>
        <dbReference type="Proteomes" id="UP001217089"/>
    </source>
</evidence>
<organism evidence="3 4">
    <name type="scientific">Tegillarca granosa</name>
    <name type="common">Malaysian cockle</name>
    <name type="synonym">Anadara granosa</name>
    <dbReference type="NCBI Taxonomy" id="220873"/>
    <lineage>
        <taxon>Eukaryota</taxon>
        <taxon>Metazoa</taxon>
        <taxon>Spiralia</taxon>
        <taxon>Lophotrochozoa</taxon>
        <taxon>Mollusca</taxon>
        <taxon>Bivalvia</taxon>
        <taxon>Autobranchia</taxon>
        <taxon>Pteriomorphia</taxon>
        <taxon>Arcoida</taxon>
        <taxon>Arcoidea</taxon>
        <taxon>Arcidae</taxon>
        <taxon>Tegillarca</taxon>
    </lineage>
</organism>
<dbReference type="PANTHER" id="PTHR33444">
    <property type="entry name" value="SI:DKEY-19B23.12-RELATED"/>
    <property type="match status" value="1"/>
</dbReference>
<feature type="region of interest" description="Disordered" evidence="1">
    <location>
        <begin position="1"/>
        <end position="41"/>
    </location>
</feature>
<dbReference type="EMBL" id="JARBDR010000923">
    <property type="protein sequence ID" value="KAJ8298247.1"/>
    <property type="molecule type" value="Genomic_DNA"/>
</dbReference>